<accession>E9CPY0</accession>
<evidence type="ECO:0000313" key="1">
    <source>
        <dbReference type="EMBL" id="EFW11536.1"/>
    </source>
</evidence>
<reference evidence="2" key="1">
    <citation type="journal article" date="2011" name="Genome Biol. Evol.">
        <title>Massive genomic decay in Serratia symbiotica, a recently evolved symbiont of aphids.</title>
        <authorList>
            <person name="Burke G.R."/>
            <person name="Moran N.A."/>
        </authorList>
    </citation>
    <scope>NUCLEOTIDE SEQUENCE [LARGE SCALE GENOMIC DNA]</scope>
    <source>
        <strain evidence="2">Tucson</strain>
    </source>
</reference>
<sequence length="142" mass="16150">MVAASLTDLDTRLTARLHSLLFTRQHVYHPTGAFVLQPYWAKTLRWRHRAFTLGCGDALLLGRWSASSDRTGNSVNSLRLLIKRWRLNAAIYLDSHSGTTPWGRDSSLPYASHGMMLTPLLGPTNIYRRLPSDLPELHRRTL</sequence>
<dbReference type="HOGENOM" id="CLU_1814491_0_0_6"/>
<protein>
    <submittedName>
        <fullName evidence="1">Uncharacterized protein</fullName>
    </submittedName>
</protein>
<evidence type="ECO:0000313" key="2">
    <source>
        <dbReference type="Proteomes" id="UP000013568"/>
    </source>
</evidence>
<organism evidence="1 2">
    <name type="scientific">Serratia symbiotica str. Tucson</name>
    <dbReference type="NCBI Taxonomy" id="914128"/>
    <lineage>
        <taxon>Bacteria</taxon>
        <taxon>Pseudomonadati</taxon>
        <taxon>Pseudomonadota</taxon>
        <taxon>Gammaproteobacteria</taxon>
        <taxon>Enterobacterales</taxon>
        <taxon>Yersiniaceae</taxon>
        <taxon>Serratia</taxon>
        <taxon>Serratia symbiotica</taxon>
    </lineage>
</organism>
<gene>
    <name evidence="1" type="ORF">SSYM_2632</name>
</gene>
<dbReference type="AlphaFoldDB" id="E9CPY0"/>
<keyword evidence="2" id="KW-1185">Reference proteome</keyword>
<dbReference type="EMBL" id="GL636126">
    <property type="protein sequence ID" value="EFW11536.1"/>
    <property type="molecule type" value="Genomic_DNA"/>
</dbReference>
<dbReference type="Proteomes" id="UP000013568">
    <property type="component" value="Unassembled WGS sequence"/>
</dbReference>
<name>E9CPY0_9GAMM</name>
<proteinExistence type="predicted"/>